<dbReference type="EMBL" id="JAVRRJ010000007">
    <property type="protein sequence ID" value="KAK5082652.1"/>
    <property type="molecule type" value="Genomic_DNA"/>
</dbReference>
<proteinExistence type="inferred from homology"/>
<keyword evidence="1" id="KW-0596">Phosphopantetheine</keyword>
<accession>A0AAN7SVK3</accession>
<dbReference type="InterPro" id="IPR001242">
    <property type="entry name" value="Condensation_dom"/>
</dbReference>
<dbReference type="GO" id="GO:0044550">
    <property type="term" value="P:secondary metabolite biosynthetic process"/>
    <property type="evidence" value="ECO:0007669"/>
    <property type="project" value="TreeGrafter"/>
</dbReference>
<dbReference type="SUPFAM" id="SSF52777">
    <property type="entry name" value="CoA-dependent acyltransferases"/>
    <property type="match status" value="4"/>
</dbReference>
<dbReference type="InterPro" id="IPR020845">
    <property type="entry name" value="AMP-binding_CS"/>
</dbReference>
<dbReference type="InterPro" id="IPR023213">
    <property type="entry name" value="CAT-like_dom_sf"/>
</dbReference>
<dbReference type="PROSITE" id="PS00012">
    <property type="entry name" value="PHOSPHOPANTETHEINE"/>
    <property type="match status" value="2"/>
</dbReference>
<evidence type="ECO:0000256" key="1">
    <source>
        <dbReference type="ARBA" id="ARBA00022450"/>
    </source>
</evidence>
<dbReference type="GO" id="GO:0016874">
    <property type="term" value="F:ligase activity"/>
    <property type="evidence" value="ECO:0007669"/>
    <property type="project" value="UniProtKB-KW"/>
</dbReference>
<dbReference type="InterPro" id="IPR020806">
    <property type="entry name" value="PKS_PP-bd"/>
</dbReference>
<dbReference type="Pfam" id="PF00550">
    <property type="entry name" value="PP-binding"/>
    <property type="match status" value="2"/>
</dbReference>
<feature type="domain" description="Carrier" evidence="6">
    <location>
        <begin position="768"/>
        <end position="843"/>
    </location>
</feature>
<dbReference type="InterPro" id="IPR009081">
    <property type="entry name" value="PP-bd_ACP"/>
</dbReference>
<dbReference type="InterPro" id="IPR042099">
    <property type="entry name" value="ANL_N_sf"/>
</dbReference>
<organism evidence="7 8">
    <name type="scientific">Lithohypha guttulata</name>
    <dbReference type="NCBI Taxonomy" id="1690604"/>
    <lineage>
        <taxon>Eukaryota</taxon>
        <taxon>Fungi</taxon>
        <taxon>Dikarya</taxon>
        <taxon>Ascomycota</taxon>
        <taxon>Pezizomycotina</taxon>
        <taxon>Eurotiomycetes</taxon>
        <taxon>Chaetothyriomycetidae</taxon>
        <taxon>Chaetothyriales</taxon>
        <taxon>Trichomeriaceae</taxon>
        <taxon>Lithohypha</taxon>
    </lineage>
</organism>
<dbReference type="SUPFAM" id="SSF47336">
    <property type="entry name" value="ACP-like"/>
    <property type="match status" value="2"/>
</dbReference>
<dbReference type="Gene3D" id="1.10.1200.10">
    <property type="entry name" value="ACP-like"/>
    <property type="match status" value="2"/>
</dbReference>
<evidence type="ECO:0000256" key="3">
    <source>
        <dbReference type="ARBA" id="ARBA00022598"/>
    </source>
</evidence>
<comment type="similarity">
    <text evidence="4">Belongs to the NRP synthetase family.</text>
</comment>
<dbReference type="InterPro" id="IPR006162">
    <property type="entry name" value="Ppantetheine_attach_site"/>
</dbReference>
<evidence type="ECO:0000313" key="8">
    <source>
        <dbReference type="Proteomes" id="UP001309876"/>
    </source>
</evidence>
<dbReference type="PANTHER" id="PTHR45527">
    <property type="entry name" value="NONRIBOSOMAL PEPTIDE SYNTHETASE"/>
    <property type="match status" value="1"/>
</dbReference>
<dbReference type="InterPro" id="IPR010071">
    <property type="entry name" value="AA_adenyl_dom"/>
</dbReference>
<dbReference type="SMART" id="SM00823">
    <property type="entry name" value="PKS_PP"/>
    <property type="match status" value="2"/>
</dbReference>
<evidence type="ECO:0000256" key="4">
    <source>
        <dbReference type="ARBA" id="ARBA00029454"/>
    </source>
</evidence>
<evidence type="ECO:0000259" key="6">
    <source>
        <dbReference type="PROSITE" id="PS50075"/>
    </source>
</evidence>
<dbReference type="InterPro" id="IPR045851">
    <property type="entry name" value="AMP-bd_C_sf"/>
</dbReference>
<dbReference type="FunFam" id="1.10.1200.10:FF:000005">
    <property type="entry name" value="Nonribosomal peptide synthetase 1"/>
    <property type="match status" value="2"/>
</dbReference>
<feature type="region of interest" description="Disordered" evidence="5">
    <location>
        <begin position="1299"/>
        <end position="1319"/>
    </location>
</feature>
<gene>
    <name evidence="7" type="ORF">LTR05_006532</name>
</gene>
<sequence length="1837" mass="203712">MGSIMPIVQSCEDGPYLDGSQEHKVSFSEEVELIPPKEQQGVKADDDIVSIVEVAHESGIKATFHKLLLAWALFVKRGSLGHLDEDFVLTWRSKDVPESMECLLSKLIPDIKDEISEYTPRFQQAMGTPLDLDSAIVLEAKPAPSTISNSLMSIEARIRGEAVELKVVQKQVELSQNLTRTAVDTLASILRNVAGKNNVTLSQCFEIQPPELNKLWEWGSIVPDPIARTIHSYFCENAEKYRDKAAVVSWDGKLTYAELDHLSTQLAHKLKAIGLQTGSRVPVCFEKSMWTVVAVVAVLKVGSAFVLMDPSQPERRLTTIIDEVEAGVVLTSEKYIELGRRLAPEAEVFPVGPALRAELAKQDIDSLPEVLSHTLMYIIFTSGSTGKPKGVMITHDAYTSGAIPRASIVGYEPDTRVLDFASYAFDVSIDCMLLTLATGGCICVPSDEDRINNLSHAIRRMDVNMVHTTPSIARVFDADVIPSLKVLGLGGEAVPAHDAARWNEQTRVLVAYGPSECTVGCAFARWDANKAYTSLGKGCGAVLWLVDPDDHDRLSPIGAPGELLVEGAIVGEGYLKDPAKTAAAFIEDPTWLIQGVPARAGRKGRLYKTGDLVRYDPDGSGAVVFVGRKDQQVKIRGQRVELEEVEHHLRTRLSCRTAVAADIIRPGGTGDPMLAAFVVEHDVKQEQIVDGAGEFSREFSDVLTNLERDLKKDVPVYMVPGTFIAISQIPTTVSGKTDRKQLQAIAASLSRRQLAGWRTQTKAVTKSRSLSEREDKILGLWSRILGNLTDVSPEDNFFALGGDSLKAMRLVALAREQRLSLTMATIFAHPTLEALADNASIVQLTQEVEIPPFSMLQSAQDINHIVQTVAEICKINVNAVEDIYPCTPLQEALMALSAKVPEAYTAQRTVTIQNKAEADRVLRAFDVVTKQCPILRTRIVHLPSHGLVQVVLKTGSKCRLAGDLHTYLLEDRNLAMELGSPLCRTALVQNSDESTNFVLTMHHSLYDGWSMPLIVDRINRAYKELEQPSRASFKSFLKHFINQDRWQSESFWRVLVQGTMDRQFPVLPHPQYETRADSLLERYVQVPSESGSRNTLATIIRGAWALTVNQCTKTSDIVFGETLTGRNADVPGIDQIEAPLITTVPTRIQLRNMAVSEYLDAIHQQTINRMPHEHLGLQNIRLLSRDARVACDLRTGFVMHPSTEGDSGALTDGPASGLVPAGDNEAAQEALKFNSYALMMVCTLDKRGFLTMASFDSNTISVNGMKNLLEVFDQMIQALSTGGDKTLSDICDLTENVTPEPVASQSQTTKQPIENSGVATTRETPLLQTQLAELWSRILHIDEAEIGNDDDFFDLGGDSIAAMKLVSELRQSNFMLTVAQIFASRQLSKMADLLQSGSKRTVEKVDESDLESHPLEVGDIDQRVYSALSEHVGPVQRVYLARPLQAIAVKGTTHLPRYSIRYEMCFMESQVDKAQLLNACRELVRVNEILRTVFVTVNGKCFGGVVDEFEVPIDEFEVDTDIEKFSCDLCDLDVSTRMPEGSSFVKFFYVQSEGRSCLTFRLSHAQYDEMCLPNMLQQLSQLYEEADVEQSLPFSSYVRHAEMNLPSCAGYWSSLLRGSKMSRLRGPGEVVDRKQLTSITKAIDIEKRPRDVTLATFPTAAWALCLARRLRTNDVVFGEVVGGRNTGFDHAHRVAGPCWQYVPIRVQLEGNGHDLLRQVQTQHVESSQFETMGLTEIVEQCTDWKDVDWFDSVVHQAVKPVESVNGLASRLETYYPHAEPLREWKIQAFVEGNAMELEVVTFREWSGFGEDLLNDLVEAFEQLVFEPQRVLAIGDVF</sequence>
<protein>
    <recommendedName>
        <fullName evidence="6">Carrier domain-containing protein</fullName>
    </recommendedName>
</protein>
<evidence type="ECO:0000313" key="7">
    <source>
        <dbReference type="EMBL" id="KAK5082652.1"/>
    </source>
</evidence>
<dbReference type="Gene3D" id="3.30.300.30">
    <property type="match status" value="1"/>
</dbReference>
<keyword evidence="8" id="KW-1185">Reference proteome</keyword>
<evidence type="ECO:0000256" key="5">
    <source>
        <dbReference type="SAM" id="MobiDB-lite"/>
    </source>
</evidence>
<dbReference type="SUPFAM" id="SSF56801">
    <property type="entry name" value="Acetyl-CoA synthetase-like"/>
    <property type="match status" value="1"/>
</dbReference>
<dbReference type="PANTHER" id="PTHR45527:SF3">
    <property type="entry name" value="SIDEROPHORE SYNTHETASE (EUROFUNG)"/>
    <property type="match status" value="1"/>
</dbReference>
<dbReference type="CDD" id="cd05918">
    <property type="entry name" value="A_NRPS_SidN3_like"/>
    <property type="match status" value="1"/>
</dbReference>
<dbReference type="Gene3D" id="3.40.50.12780">
    <property type="entry name" value="N-terminal domain of ligase-like"/>
    <property type="match status" value="1"/>
</dbReference>
<dbReference type="GO" id="GO:0005737">
    <property type="term" value="C:cytoplasm"/>
    <property type="evidence" value="ECO:0007669"/>
    <property type="project" value="TreeGrafter"/>
</dbReference>
<dbReference type="CDD" id="cd19545">
    <property type="entry name" value="FUM14_C_NRPS-like"/>
    <property type="match status" value="1"/>
</dbReference>
<comment type="caution">
    <text evidence="7">The sequence shown here is derived from an EMBL/GenBank/DDBJ whole genome shotgun (WGS) entry which is preliminary data.</text>
</comment>
<keyword evidence="2" id="KW-0597">Phosphoprotein</keyword>
<dbReference type="FunFam" id="3.40.50.12780:FF:000014">
    <property type="entry name" value="Nonribosomal peptide synthetase 1"/>
    <property type="match status" value="1"/>
</dbReference>
<evidence type="ECO:0000256" key="2">
    <source>
        <dbReference type="ARBA" id="ARBA00022553"/>
    </source>
</evidence>
<dbReference type="Pfam" id="PF00501">
    <property type="entry name" value="AMP-binding"/>
    <property type="match status" value="1"/>
</dbReference>
<dbReference type="InterPro" id="IPR000873">
    <property type="entry name" value="AMP-dep_synth/lig_dom"/>
</dbReference>
<dbReference type="GO" id="GO:0031177">
    <property type="term" value="F:phosphopantetheine binding"/>
    <property type="evidence" value="ECO:0007669"/>
    <property type="project" value="InterPro"/>
</dbReference>
<dbReference type="FunFam" id="3.30.559.30:FF:000003">
    <property type="entry name" value="Nonribosomal peptide synthase SidD"/>
    <property type="match status" value="1"/>
</dbReference>
<dbReference type="FunFam" id="3.30.300.30:FF:000015">
    <property type="entry name" value="Nonribosomal peptide synthase SidD"/>
    <property type="match status" value="1"/>
</dbReference>
<feature type="domain" description="Carrier" evidence="6">
    <location>
        <begin position="1322"/>
        <end position="1398"/>
    </location>
</feature>
<dbReference type="Proteomes" id="UP001309876">
    <property type="component" value="Unassembled WGS sequence"/>
</dbReference>
<dbReference type="Gene3D" id="3.30.559.10">
    <property type="entry name" value="Chloramphenicol acetyltransferase-like domain"/>
    <property type="match status" value="2"/>
</dbReference>
<dbReference type="PROSITE" id="PS00455">
    <property type="entry name" value="AMP_BINDING"/>
    <property type="match status" value="1"/>
</dbReference>
<keyword evidence="3" id="KW-0436">Ligase</keyword>
<reference evidence="7 8" key="1">
    <citation type="submission" date="2023-08" db="EMBL/GenBank/DDBJ databases">
        <title>Black Yeasts Isolated from many extreme environments.</title>
        <authorList>
            <person name="Coleine C."/>
            <person name="Stajich J.E."/>
            <person name="Selbmann L."/>
        </authorList>
    </citation>
    <scope>NUCLEOTIDE SEQUENCE [LARGE SCALE GENOMIC DNA]</scope>
    <source>
        <strain evidence="7 8">CCFEE 5910</strain>
    </source>
</reference>
<dbReference type="GO" id="GO:0043041">
    <property type="term" value="P:amino acid activation for nonribosomal peptide biosynthetic process"/>
    <property type="evidence" value="ECO:0007669"/>
    <property type="project" value="TreeGrafter"/>
</dbReference>
<dbReference type="PROSITE" id="PS50075">
    <property type="entry name" value="CARRIER"/>
    <property type="match status" value="2"/>
</dbReference>
<dbReference type="Pfam" id="PF00668">
    <property type="entry name" value="Condensation"/>
    <property type="match status" value="2"/>
</dbReference>
<name>A0AAN7SVK3_9EURO</name>
<dbReference type="Gene3D" id="3.30.559.30">
    <property type="entry name" value="Nonribosomal peptide synthetase, condensation domain"/>
    <property type="match status" value="2"/>
</dbReference>
<feature type="compositionally biased region" description="Polar residues" evidence="5">
    <location>
        <begin position="1303"/>
        <end position="1319"/>
    </location>
</feature>
<dbReference type="InterPro" id="IPR036736">
    <property type="entry name" value="ACP-like_sf"/>
</dbReference>
<dbReference type="NCBIfam" id="TIGR01733">
    <property type="entry name" value="AA-adenyl-dom"/>
    <property type="match status" value="1"/>
</dbReference>